<gene>
    <name evidence="1" type="ORF">CathTA2_0821</name>
    <name evidence="2" type="ORF">HUR95_16010</name>
</gene>
<dbReference type="Proteomes" id="UP000825179">
    <property type="component" value="Chromosome"/>
</dbReference>
<dbReference type="EMBL" id="AFCE01000094">
    <property type="protein sequence ID" value="EGL83610.1"/>
    <property type="molecule type" value="Genomic_DNA"/>
</dbReference>
<evidence type="ECO:0000313" key="4">
    <source>
        <dbReference type="Proteomes" id="UP000825179"/>
    </source>
</evidence>
<accession>F5L4V8</accession>
<dbReference type="EMBL" id="CP082237">
    <property type="protein sequence ID" value="QZT33703.1"/>
    <property type="molecule type" value="Genomic_DNA"/>
</dbReference>
<sequence length="65" mass="7901">MLIEGLKTICEIVNIPDIKEQLMEYTPEEQWEIYLMMREIMADEIEFVIHMYEYTIRKEGMRGVN</sequence>
<name>F5L4V8_CALTT</name>
<dbReference type="OrthoDB" id="9967464at2"/>
<reference evidence="2" key="3">
    <citation type="submission" date="2021-08" db="EMBL/GenBank/DDBJ databases">
        <authorList>
            <person name="de Jong S."/>
            <person name="van den Broek M."/>
            <person name="Merkel A."/>
            <person name="de la Torre Cortes P."/>
            <person name="Kalamorz F."/>
            <person name="Cook G."/>
            <person name="van Loosdrecht M."/>
            <person name="McMillan D."/>
        </authorList>
    </citation>
    <scope>NUCLEOTIDE SEQUENCE</scope>
    <source>
        <strain evidence="2">TA2.A1</strain>
    </source>
</reference>
<organism evidence="1 3">
    <name type="scientific">Caldalkalibacillus thermarum (strain TA2.A1)</name>
    <dbReference type="NCBI Taxonomy" id="986075"/>
    <lineage>
        <taxon>Bacteria</taxon>
        <taxon>Bacillati</taxon>
        <taxon>Bacillota</taxon>
        <taxon>Bacilli</taxon>
        <taxon>Bacillales</taxon>
        <taxon>Bacillaceae</taxon>
        <taxon>Caldalkalibacillus</taxon>
    </lineage>
</organism>
<reference evidence="1 3" key="1">
    <citation type="journal article" date="2011" name="J. Bacteriol.">
        <title>Draft genome sequence of the thermoalkaliphilic Caldalkalibacillus thermarum strain TA2.A1.</title>
        <authorList>
            <person name="Kalamorz F."/>
            <person name="Keis S."/>
            <person name="McMillan D.G."/>
            <person name="Olsson K."/>
            <person name="Stanton J.A."/>
            <person name="Stockwell P."/>
            <person name="Black M.A."/>
            <person name="Klingeman D.M."/>
            <person name="Land M.L."/>
            <person name="Han C.S."/>
            <person name="Martin S.L."/>
            <person name="Becher S.A."/>
            <person name="Peddie C.J."/>
            <person name="Morgan H.W."/>
            <person name="Matthies D."/>
            <person name="Preiss L."/>
            <person name="Meier T."/>
            <person name="Brown S.D."/>
            <person name="Cook G.M."/>
        </authorList>
    </citation>
    <scope>NUCLEOTIDE SEQUENCE [LARGE SCALE GENOMIC DNA]</scope>
    <source>
        <strain evidence="1 3">TA2.A1</strain>
    </source>
</reference>
<evidence type="ECO:0000313" key="3">
    <source>
        <dbReference type="Proteomes" id="UP000010716"/>
    </source>
</evidence>
<dbReference type="RefSeq" id="WP_007503370.1">
    <property type="nucleotide sequence ID" value="NZ_AFCE01000094.1"/>
</dbReference>
<evidence type="ECO:0000313" key="2">
    <source>
        <dbReference type="EMBL" id="QZT33703.1"/>
    </source>
</evidence>
<dbReference type="KEGG" id="cthu:HUR95_16010"/>
<keyword evidence="4" id="KW-1185">Reference proteome</keyword>
<reference evidence="2 4" key="2">
    <citation type="journal article" date="2020" name="Extremophiles">
        <title>Genomic analysis of Caldalkalibacillus thermarum TA2.A1 reveals aerobic alkaliphilic metabolism and evolutionary hallmarks linking alkaliphilic bacteria and plant life.</title>
        <authorList>
            <person name="de Jong S.I."/>
            <person name="van den Broek M.A."/>
            <person name="Merkel A.Y."/>
            <person name="de la Torre Cortes P."/>
            <person name="Kalamorz F."/>
            <person name="Cook G.M."/>
            <person name="van Loosdrecht M.C.M."/>
            <person name="McMillan D.G.G."/>
        </authorList>
    </citation>
    <scope>NUCLEOTIDE SEQUENCE [LARGE SCALE GENOMIC DNA]</scope>
    <source>
        <strain evidence="2 4">TA2.A1</strain>
    </source>
</reference>
<proteinExistence type="predicted"/>
<dbReference type="AlphaFoldDB" id="F5L4V8"/>
<protein>
    <submittedName>
        <fullName evidence="1">Uncharacterized protein</fullName>
    </submittedName>
</protein>
<evidence type="ECO:0000313" key="1">
    <source>
        <dbReference type="EMBL" id="EGL83610.1"/>
    </source>
</evidence>
<dbReference type="Proteomes" id="UP000010716">
    <property type="component" value="Unassembled WGS sequence"/>
</dbReference>